<dbReference type="InterPro" id="IPR000182">
    <property type="entry name" value="GNAT_dom"/>
</dbReference>
<keyword evidence="5" id="KW-1185">Reference proteome</keyword>
<keyword evidence="2" id="KW-0012">Acyltransferase</keyword>
<dbReference type="CDD" id="cd04301">
    <property type="entry name" value="NAT_SF"/>
    <property type="match status" value="1"/>
</dbReference>
<gene>
    <name evidence="4" type="ORF">Rhe02_58020</name>
</gene>
<evidence type="ECO:0000256" key="1">
    <source>
        <dbReference type="ARBA" id="ARBA00022679"/>
    </source>
</evidence>
<protein>
    <recommendedName>
        <fullName evidence="3">N-acetyltransferase domain-containing protein</fullName>
    </recommendedName>
</protein>
<sequence>MLFDAYRVHYGQPPALDPTRSWLSEQLDRQRFRVAIASLGDNVCGLITTTVIPASLTLRTAWLIRDLYVDPAVRRSGAARALLLDVIETARGEGALRLSLQTEPDNAAALSLYGSLGFTQVDDLVALNLRC</sequence>
<dbReference type="PANTHER" id="PTHR43877:SF1">
    <property type="entry name" value="ACETYLTRANSFERASE"/>
    <property type="match status" value="1"/>
</dbReference>
<dbReference type="Pfam" id="PF00583">
    <property type="entry name" value="Acetyltransf_1"/>
    <property type="match status" value="1"/>
</dbReference>
<reference evidence="4" key="1">
    <citation type="submission" date="2021-01" db="EMBL/GenBank/DDBJ databases">
        <title>Whole genome shotgun sequence of Rhizocola hellebori NBRC 109834.</title>
        <authorList>
            <person name="Komaki H."/>
            <person name="Tamura T."/>
        </authorList>
    </citation>
    <scope>NUCLEOTIDE SEQUENCE</scope>
    <source>
        <strain evidence="4">NBRC 109834</strain>
    </source>
</reference>
<organism evidence="4 5">
    <name type="scientific">Rhizocola hellebori</name>
    <dbReference type="NCBI Taxonomy" id="1392758"/>
    <lineage>
        <taxon>Bacteria</taxon>
        <taxon>Bacillati</taxon>
        <taxon>Actinomycetota</taxon>
        <taxon>Actinomycetes</taxon>
        <taxon>Micromonosporales</taxon>
        <taxon>Micromonosporaceae</taxon>
        <taxon>Rhizocola</taxon>
    </lineage>
</organism>
<dbReference type="InterPro" id="IPR050832">
    <property type="entry name" value="Bact_Acetyltransf"/>
</dbReference>
<dbReference type="PANTHER" id="PTHR43877">
    <property type="entry name" value="AMINOALKYLPHOSPHONATE N-ACETYLTRANSFERASE-RELATED-RELATED"/>
    <property type="match status" value="1"/>
</dbReference>
<dbReference type="EMBL" id="BONY01000039">
    <property type="protein sequence ID" value="GIH07735.1"/>
    <property type="molecule type" value="Genomic_DNA"/>
</dbReference>
<evidence type="ECO:0000313" key="4">
    <source>
        <dbReference type="EMBL" id="GIH07735.1"/>
    </source>
</evidence>
<dbReference type="Gene3D" id="3.40.630.30">
    <property type="match status" value="1"/>
</dbReference>
<proteinExistence type="predicted"/>
<dbReference type="InterPro" id="IPR016181">
    <property type="entry name" value="Acyl_CoA_acyltransferase"/>
</dbReference>
<evidence type="ECO:0000313" key="5">
    <source>
        <dbReference type="Proteomes" id="UP000612899"/>
    </source>
</evidence>
<dbReference type="GO" id="GO:0016747">
    <property type="term" value="F:acyltransferase activity, transferring groups other than amino-acyl groups"/>
    <property type="evidence" value="ECO:0007669"/>
    <property type="project" value="InterPro"/>
</dbReference>
<dbReference type="Proteomes" id="UP000612899">
    <property type="component" value="Unassembled WGS sequence"/>
</dbReference>
<name>A0A8J3VIM0_9ACTN</name>
<dbReference type="PROSITE" id="PS51186">
    <property type="entry name" value="GNAT"/>
    <property type="match status" value="1"/>
</dbReference>
<comment type="caution">
    <text evidence="4">The sequence shown here is derived from an EMBL/GenBank/DDBJ whole genome shotgun (WGS) entry which is preliminary data.</text>
</comment>
<accession>A0A8J3VIM0</accession>
<dbReference type="SUPFAM" id="SSF55729">
    <property type="entry name" value="Acyl-CoA N-acyltransferases (Nat)"/>
    <property type="match status" value="1"/>
</dbReference>
<feature type="domain" description="N-acetyltransferase" evidence="3">
    <location>
        <begin position="1"/>
        <end position="131"/>
    </location>
</feature>
<evidence type="ECO:0000256" key="2">
    <source>
        <dbReference type="ARBA" id="ARBA00023315"/>
    </source>
</evidence>
<keyword evidence="1" id="KW-0808">Transferase</keyword>
<dbReference type="AlphaFoldDB" id="A0A8J3VIM0"/>
<evidence type="ECO:0000259" key="3">
    <source>
        <dbReference type="PROSITE" id="PS51186"/>
    </source>
</evidence>